<feature type="transmembrane region" description="Helical" evidence="1">
    <location>
        <begin position="100"/>
        <end position="123"/>
    </location>
</feature>
<keyword evidence="1" id="KW-0812">Transmembrane</keyword>
<sequence>MNEFITPPEAEPENEVFPVEPRYHPVHKIPRKIYDFFASAKLAMALLVIILACCLTGVTILRGARAWSLIFNTLWFNALLVLLVVNVACCFFGRIWHRKLTLITFGMILFHLSFVAILGGIIYNSLFYFRGNIRLTEGEVLPSGDPQSYDLIDKGRFFSFARLKGETSLVKMHVGYKVAGEDKRAAYEVAVGEDGDRKQGIIYITHKLTHKGFDYFNDKEGYSLLVTLSNKQGQDLYGAYLPLQSIQQKDDSYLYTTGYKEGGLVRVDAIRFPVPPEKPRFALQVTYQPSKLKERGGDAAFLLFAIDEKGMLKSDKPVAEGKASIGEQFAAGEYILSAKEVRYWVGMLVRYEPGKPIVLASLWVGLAGMIITTIGRMRKGKAYGKAS</sequence>
<dbReference type="PANTHER" id="PTHR31566">
    <property type="entry name" value="CYTOCHROME C BIOGENESIS PROTEIN CCS1, CHLOROPLASTIC"/>
    <property type="match status" value="1"/>
</dbReference>
<protein>
    <recommendedName>
        <fullName evidence="4">ResB-like domain-containing protein</fullName>
    </recommendedName>
</protein>
<dbReference type="OrthoDB" id="5392166at2"/>
<evidence type="ECO:0000313" key="3">
    <source>
        <dbReference type="Proteomes" id="UP000006695"/>
    </source>
</evidence>
<accession>A5GCH7</accession>
<evidence type="ECO:0000313" key="2">
    <source>
        <dbReference type="EMBL" id="ABQ24725.1"/>
    </source>
</evidence>
<dbReference type="EMBL" id="CP000698">
    <property type="protein sequence ID" value="ABQ24725.1"/>
    <property type="molecule type" value="Genomic_DNA"/>
</dbReference>
<proteinExistence type="predicted"/>
<evidence type="ECO:0000256" key="1">
    <source>
        <dbReference type="SAM" id="Phobius"/>
    </source>
</evidence>
<evidence type="ECO:0008006" key="4">
    <source>
        <dbReference type="Google" id="ProtNLM"/>
    </source>
</evidence>
<feature type="transmembrane region" description="Helical" evidence="1">
    <location>
        <begin position="357"/>
        <end position="375"/>
    </location>
</feature>
<gene>
    <name evidence="2" type="ordered locus">Gura_0510</name>
</gene>
<dbReference type="InterPro" id="IPR023494">
    <property type="entry name" value="Cyt_c_bgen_Ccs1/CcsB/ResB"/>
</dbReference>
<organism evidence="2 3">
    <name type="scientific">Geotalea uraniireducens (strain Rf4)</name>
    <name type="common">Geobacter uraniireducens</name>
    <dbReference type="NCBI Taxonomy" id="351605"/>
    <lineage>
        <taxon>Bacteria</taxon>
        <taxon>Pseudomonadati</taxon>
        <taxon>Thermodesulfobacteriota</taxon>
        <taxon>Desulfuromonadia</taxon>
        <taxon>Geobacterales</taxon>
        <taxon>Geobacteraceae</taxon>
        <taxon>Geotalea</taxon>
    </lineage>
</organism>
<feature type="transmembrane region" description="Helical" evidence="1">
    <location>
        <begin position="74"/>
        <end position="93"/>
    </location>
</feature>
<keyword evidence="1" id="KW-0472">Membrane</keyword>
<reference evidence="2 3" key="1">
    <citation type="submission" date="2007-05" db="EMBL/GenBank/DDBJ databases">
        <title>Complete sequence of Geobacter uraniireducens Rf4.</title>
        <authorList>
            <consortium name="US DOE Joint Genome Institute"/>
            <person name="Copeland A."/>
            <person name="Lucas S."/>
            <person name="Lapidus A."/>
            <person name="Barry K."/>
            <person name="Detter J.C."/>
            <person name="Glavina del Rio T."/>
            <person name="Hammon N."/>
            <person name="Israni S."/>
            <person name="Dalin E."/>
            <person name="Tice H."/>
            <person name="Pitluck S."/>
            <person name="Chertkov O."/>
            <person name="Brettin T."/>
            <person name="Bruce D."/>
            <person name="Han C."/>
            <person name="Schmutz J."/>
            <person name="Larimer F."/>
            <person name="Land M."/>
            <person name="Hauser L."/>
            <person name="Kyrpides N."/>
            <person name="Mikhailova N."/>
            <person name="Shelobolina E."/>
            <person name="Aklujkar M."/>
            <person name="Lovley D."/>
            <person name="Richardson P."/>
        </authorList>
    </citation>
    <scope>NUCLEOTIDE SEQUENCE [LARGE SCALE GENOMIC DNA]</scope>
    <source>
        <strain evidence="2 3">Rf4</strain>
    </source>
</reference>
<dbReference type="STRING" id="351605.Gura_0510"/>
<dbReference type="AlphaFoldDB" id="A5GCH7"/>
<dbReference type="Proteomes" id="UP000006695">
    <property type="component" value="Chromosome"/>
</dbReference>
<keyword evidence="1" id="KW-1133">Transmembrane helix</keyword>
<keyword evidence="3" id="KW-1185">Reference proteome</keyword>
<dbReference type="HOGENOM" id="CLU_725139_0_0_7"/>
<dbReference type="RefSeq" id="WP_011937450.1">
    <property type="nucleotide sequence ID" value="NC_009483.1"/>
</dbReference>
<feature type="transmembrane region" description="Helical" evidence="1">
    <location>
        <begin position="42"/>
        <end position="62"/>
    </location>
</feature>
<name>A5GCH7_GEOUR</name>
<dbReference type="KEGG" id="gur:Gura_0510"/>